<dbReference type="InterPro" id="IPR001789">
    <property type="entry name" value="Sig_transdc_resp-reg_receiver"/>
</dbReference>
<gene>
    <name evidence="3" type="ORF">FJY75_06830</name>
</gene>
<accession>A0A938BQT8</accession>
<dbReference type="GO" id="GO:0000160">
    <property type="term" value="P:phosphorelay signal transduction system"/>
    <property type="evidence" value="ECO:0007669"/>
    <property type="project" value="InterPro"/>
</dbReference>
<dbReference type="Gene3D" id="3.40.50.2300">
    <property type="match status" value="1"/>
</dbReference>
<evidence type="ECO:0000313" key="3">
    <source>
        <dbReference type="EMBL" id="MBM3317552.1"/>
    </source>
</evidence>
<dbReference type="Proteomes" id="UP000748308">
    <property type="component" value="Unassembled WGS sequence"/>
</dbReference>
<comment type="caution">
    <text evidence="3">The sequence shown here is derived from an EMBL/GenBank/DDBJ whole genome shotgun (WGS) entry which is preliminary data.</text>
</comment>
<feature type="non-terminal residue" evidence="3">
    <location>
        <position position="67"/>
    </location>
</feature>
<evidence type="ECO:0000256" key="1">
    <source>
        <dbReference type="PROSITE-ProRule" id="PRU00169"/>
    </source>
</evidence>
<feature type="modified residue" description="4-aspartylphosphate" evidence="1">
    <location>
        <position position="55"/>
    </location>
</feature>
<dbReference type="Pfam" id="PF00072">
    <property type="entry name" value="Response_reg"/>
    <property type="match status" value="1"/>
</dbReference>
<sequence length="67" mass="7395">MDTAKKILVVDDDIDILEQVAMMMQAEGYAVVQAQGHEEAEEALLTTIPDLAVIDLMMENRDSGFVL</sequence>
<evidence type="ECO:0000259" key="2">
    <source>
        <dbReference type="PROSITE" id="PS50110"/>
    </source>
</evidence>
<protein>
    <submittedName>
        <fullName evidence="3">Response regulator</fullName>
    </submittedName>
</protein>
<organism evidence="3 4">
    <name type="scientific">Eiseniibacteriota bacterium</name>
    <dbReference type="NCBI Taxonomy" id="2212470"/>
    <lineage>
        <taxon>Bacteria</taxon>
        <taxon>Candidatus Eiseniibacteriota</taxon>
    </lineage>
</organism>
<keyword evidence="1" id="KW-0597">Phosphoprotein</keyword>
<proteinExistence type="predicted"/>
<dbReference type="AlphaFoldDB" id="A0A938BQT8"/>
<dbReference type="SUPFAM" id="SSF52172">
    <property type="entry name" value="CheY-like"/>
    <property type="match status" value="1"/>
</dbReference>
<dbReference type="InterPro" id="IPR011006">
    <property type="entry name" value="CheY-like_superfamily"/>
</dbReference>
<name>A0A938BQT8_UNCEI</name>
<reference evidence="3" key="1">
    <citation type="submission" date="2019-03" db="EMBL/GenBank/DDBJ databases">
        <title>Lake Tanganyika Metagenome-Assembled Genomes (MAGs).</title>
        <authorList>
            <person name="Tran P."/>
        </authorList>
    </citation>
    <scope>NUCLEOTIDE SEQUENCE</scope>
    <source>
        <strain evidence="3">M_DeepCast_400m_m2_100</strain>
    </source>
</reference>
<dbReference type="PROSITE" id="PS50110">
    <property type="entry name" value="RESPONSE_REGULATORY"/>
    <property type="match status" value="1"/>
</dbReference>
<feature type="domain" description="Response regulatory" evidence="2">
    <location>
        <begin position="6"/>
        <end position="67"/>
    </location>
</feature>
<dbReference type="EMBL" id="VGIY01000142">
    <property type="protein sequence ID" value="MBM3317552.1"/>
    <property type="molecule type" value="Genomic_DNA"/>
</dbReference>
<evidence type="ECO:0000313" key="4">
    <source>
        <dbReference type="Proteomes" id="UP000748308"/>
    </source>
</evidence>